<proteinExistence type="predicted"/>
<evidence type="ECO:0000313" key="2">
    <source>
        <dbReference type="Proteomes" id="UP000036923"/>
    </source>
</evidence>
<dbReference type="EMBL" id="LGTC01000001">
    <property type="protein sequence ID" value="KNY27673.1"/>
    <property type="molecule type" value="Genomic_DNA"/>
</dbReference>
<accession>A0A0L6JPF9</accession>
<dbReference type="Gene3D" id="2.30.30.40">
    <property type="entry name" value="SH3 Domains"/>
    <property type="match status" value="1"/>
</dbReference>
<dbReference type="Proteomes" id="UP000036923">
    <property type="component" value="Unassembled WGS sequence"/>
</dbReference>
<keyword evidence="2" id="KW-1185">Reference proteome</keyword>
<name>A0A0L6JPF9_9FIRM</name>
<gene>
    <name evidence="1" type="ORF">Bccel_2944</name>
</gene>
<organism evidence="1 2">
    <name type="scientific">Pseudobacteroides cellulosolvens ATCC 35603 = DSM 2933</name>
    <dbReference type="NCBI Taxonomy" id="398512"/>
    <lineage>
        <taxon>Bacteria</taxon>
        <taxon>Bacillati</taxon>
        <taxon>Bacillota</taxon>
        <taxon>Clostridia</taxon>
        <taxon>Eubacteriales</taxon>
        <taxon>Oscillospiraceae</taxon>
        <taxon>Pseudobacteroides</taxon>
    </lineage>
</organism>
<protein>
    <recommendedName>
        <fullName evidence="3">SH3 domain protein</fullName>
    </recommendedName>
</protein>
<evidence type="ECO:0008006" key="3">
    <source>
        <dbReference type="Google" id="ProtNLM"/>
    </source>
</evidence>
<dbReference type="STRING" id="398512.Bccel_2944"/>
<reference evidence="2" key="1">
    <citation type="submission" date="2015-07" db="EMBL/GenBank/DDBJ databases">
        <title>Near-Complete Genome Sequence of the Cellulolytic Bacterium Bacteroides (Pseudobacteroides) cellulosolvens ATCC 35603.</title>
        <authorList>
            <person name="Dassa B."/>
            <person name="Utturkar S.M."/>
            <person name="Klingeman D.M."/>
            <person name="Hurt R.A."/>
            <person name="Keller M."/>
            <person name="Xu J."/>
            <person name="Reddy Y.H.K."/>
            <person name="Borovok I."/>
            <person name="Grinberg I.R."/>
            <person name="Lamed R."/>
            <person name="Zhivin O."/>
            <person name="Bayer E.A."/>
            <person name="Brown S.D."/>
        </authorList>
    </citation>
    <scope>NUCLEOTIDE SEQUENCE [LARGE SCALE GENOMIC DNA]</scope>
    <source>
        <strain evidence="2">DSM 2933</strain>
    </source>
</reference>
<dbReference type="AlphaFoldDB" id="A0A0L6JPF9"/>
<comment type="caution">
    <text evidence="1">The sequence shown here is derived from an EMBL/GenBank/DDBJ whole genome shotgun (WGS) entry which is preliminary data.</text>
</comment>
<sequence precursor="true">MLPLPPLRTIQTLALCVILVSLTSVFAQKQEQQSSDGYVIERQQYAYVNTDGVRLRATPGLSGTILATLYTGYILNDPYGYSEVYSDGYWWHYVGYNGTFGWVASIYLDFE</sequence>
<evidence type="ECO:0000313" key="1">
    <source>
        <dbReference type="EMBL" id="KNY27673.1"/>
    </source>
</evidence>